<accession>A0AAE7VIV3</accession>
<keyword evidence="2" id="KW-1185">Reference proteome</keyword>
<organism evidence="1 2">
    <name type="scientific">Stappia phage SI01</name>
    <dbReference type="NCBI Taxonomy" id="2847766"/>
    <lineage>
        <taxon>Viruses</taxon>
        <taxon>Duplodnaviria</taxon>
        <taxon>Heunggongvirae</taxon>
        <taxon>Uroviricota</taxon>
        <taxon>Caudoviricetes</taxon>
        <taxon>Autographivirales</taxon>
        <taxon>Dunnvirinae</taxon>
        <taxon>Songlingvirus</taxon>
        <taxon>Songlingvirus SI01</taxon>
    </lineage>
</organism>
<name>A0AAE7VIV3_9CAUD</name>
<reference evidence="1" key="1">
    <citation type="submission" date="2021-06" db="EMBL/GenBank/DDBJ databases">
        <authorList>
            <person name="Nair S."/>
        </authorList>
    </citation>
    <scope>NUCLEOTIDE SEQUENCE</scope>
</reference>
<dbReference type="Proteomes" id="UP000827160">
    <property type="component" value="Segment"/>
</dbReference>
<dbReference type="EMBL" id="MZ462995">
    <property type="protein sequence ID" value="QXP44094.1"/>
    <property type="molecule type" value="Genomic_DNA"/>
</dbReference>
<evidence type="ECO:0000313" key="2">
    <source>
        <dbReference type="Proteomes" id="UP000827160"/>
    </source>
</evidence>
<evidence type="ECO:0000313" key="1">
    <source>
        <dbReference type="EMBL" id="QXP44094.1"/>
    </source>
</evidence>
<protein>
    <submittedName>
        <fullName evidence="1">Uncharacterized protein</fullName>
    </submittedName>
</protein>
<proteinExistence type="predicted"/>
<sequence>MDAHLANQTKFTRKGVRNMTNNKPYRTAAQKVAARETAVKIHGTWHSIAPRSFHKIVK</sequence>